<organism evidence="2">
    <name type="scientific">Mycolicibacterium phage phi1_186018</name>
    <dbReference type="NCBI Taxonomy" id="3236641"/>
    <lineage>
        <taxon>Viruses</taxon>
        <taxon>Duplodnaviria</taxon>
        <taxon>Heunggongvirae</taxon>
        <taxon>Uroviricota</taxon>
        <taxon>Caudoviricetes</taxon>
        <taxon>Bclasvirinae</taxon>
        <taxon>Coopervirus</taxon>
    </lineage>
</organism>
<sequence>MEQVCCCWPCRSSTRTRTPVSVPPQARRWSGAGRGCATETAGN</sequence>
<evidence type="ECO:0000256" key="1">
    <source>
        <dbReference type="SAM" id="MobiDB-lite"/>
    </source>
</evidence>
<protein>
    <submittedName>
        <fullName evidence="2">Uncharacterized protein</fullName>
    </submittedName>
</protein>
<name>A0AB39AKK3_9CAUD</name>
<dbReference type="EMBL" id="PP947710">
    <property type="protein sequence ID" value="XDG31310.1"/>
    <property type="molecule type" value="Genomic_DNA"/>
</dbReference>
<reference evidence="2" key="1">
    <citation type="submission" date="2024-06" db="EMBL/GenBank/DDBJ databases">
        <title>The complete genome of Mycolicibacterium smegmatis phage.</title>
        <authorList>
            <person name="Zong M."/>
            <person name="Wu X."/>
            <person name="Feng Y."/>
        </authorList>
    </citation>
    <scope>NUCLEOTIDE SEQUENCE</scope>
</reference>
<accession>A0AB39AKK3</accession>
<gene>
    <name evidence="2" type="ORF">NJGIMKJC_CDS0044</name>
</gene>
<evidence type="ECO:0000313" key="2">
    <source>
        <dbReference type="EMBL" id="XDG31310.1"/>
    </source>
</evidence>
<proteinExistence type="predicted"/>
<feature type="region of interest" description="Disordered" evidence="1">
    <location>
        <begin position="15"/>
        <end position="43"/>
    </location>
</feature>